<sequence>MKDYSYIQTNLEGLYALEGKFSVAFGTYNFQMKPMGMSGKDLCKGTAQGSQGASNNLIKPNINIDIKPTFPEPKPVKVAYGVMKLTKEMRR</sequence>
<dbReference type="Proteomes" id="UP000825933">
    <property type="component" value="Unassembled WGS sequence"/>
</dbReference>
<keyword evidence="2" id="KW-1185">Reference proteome</keyword>
<accession>A0A8T5UZV5</accession>
<reference evidence="2" key="1">
    <citation type="journal article" date="2022" name="Microbiol. Resour. Announc.">
        <title>Draft Genome Sequence of a Methanogenic Archaeon from West Spitsbergen Permafrost.</title>
        <authorList>
            <person name="Trubitsyn V."/>
            <person name="Rivkina E."/>
            <person name="Shcherbakova V."/>
        </authorList>
    </citation>
    <scope>NUCLEOTIDE SEQUENCE [LARGE SCALE GENOMIC DNA]</scope>
    <source>
        <strain evidence="2">VT</strain>
    </source>
</reference>
<evidence type="ECO:0000313" key="1">
    <source>
        <dbReference type="EMBL" id="MBZ2166343.1"/>
    </source>
</evidence>
<dbReference type="AlphaFoldDB" id="A0A8T5UZV5"/>
<protein>
    <submittedName>
        <fullName evidence="1">Uncharacterized protein</fullName>
    </submittedName>
</protein>
<comment type="caution">
    <text evidence="1">The sequence shown here is derived from an EMBL/GenBank/DDBJ whole genome shotgun (WGS) entry which is preliminary data.</text>
</comment>
<proteinExistence type="predicted"/>
<gene>
    <name evidence="1" type="ORF">K8N75_09870</name>
</gene>
<dbReference type="RefSeq" id="WP_223791895.1">
    <property type="nucleotide sequence ID" value="NZ_JAIOUQ010000011.1"/>
</dbReference>
<evidence type="ECO:0000313" key="2">
    <source>
        <dbReference type="Proteomes" id="UP000825933"/>
    </source>
</evidence>
<dbReference type="EMBL" id="JAIOUQ010000011">
    <property type="protein sequence ID" value="MBZ2166343.1"/>
    <property type="molecule type" value="Genomic_DNA"/>
</dbReference>
<name>A0A8T5UZV5_9EURY</name>
<organism evidence="1 2">
    <name type="scientific">Methanobacterium spitsbergense</name>
    <dbReference type="NCBI Taxonomy" id="2874285"/>
    <lineage>
        <taxon>Archaea</taxon>
        <taxon>Methanobacteriati</taxon>
        <taxon>Methanobacteriota</taxon>
        <taxon>Methanomada group</taxon>
        <taxon>Methanobacteria</taxon>
        <taxon>Methanobacteriales</taxon>
        <taxon>Methanobacteriaceae</taxon>
        <taxon>Methanobacterium</taxon>
    </lineage>
</organism>